<evidence type="ECO:0000313" key="2">
    <source>
        <dbReference type="Proteomes" id="UP001595973"/>
    </source>
</evidence>
<dbReference type="PIRSF" id="PIRSF020680">
    <property type="entry name" value="PhnH"/>
    <property type="match status" value="1"/>
</dbReference>
<gene>
    <name evidence="1" type="primary">phnH</name>
    <name evidence="1" type="ORF">ACFO5X_01410</name>
</gene>
<dbReference type="Proteomes" id="UP001595973">
    <property type="component" value="Unassembled WGS sequence"/>
</dbReference>
<dbReference type="GO" id="GO:0016829">
    <property type="term" value="F:lyase activity"/>
    <property type="evidence" value="ECO:0007669"/>
    <property type="project" value="UniProtKB-KW"/>
</dbReference>
<proteinExistence type="predicted"/>
<protein>
    <submittedName>
        <fullName evidence="1">Phosphonate C-P lyase system protein PhnH</fullName>
    </submittedName>
</protein>
<evidence type="ECO:0000313" key="1">
    <source>
        <dbReference type="EMBL" id="MFC4667196.1"/>
    </source>
</evidence>
<comment type="caution">
    <text evidence="1">The sequence shown here is derived from an EMBL/GenBank/DDBJ whole genome shotgun (WGS) entry which is preliminary data.</text>
</comment>
<dbReference type="RefSeq" id="WP_380715181.1">
    <property type="nucleotide sequence ID" value="NZ_JBHSGI010000002.1"/>
</dbReference>
<keyword evidence="1" id="KW-0456">Lyase</keyword>
<keyword evidence="2" id="KW-1185">Reference proteome</keyword>
<dbReference type="InterPro" id="IPR008772">
    <property type="entry name" value="Phosphonate_metab_PhnH"/>
</dbReference>
<sequence>MSEALSGGFDTPSVQSALAFRAAMTAMARPGRIETLAGAAAPAPVSPAAAVLLLTLCDAETPVFLAGAHDRDAVRAWLAFHCGAPLVARRAEAMFALGRWETLAPVADFPAGTPEYPDRAATLIVEVDELHPEGAGLSGPGILGTARLSLPEVAAFRANHARFPLGFDSFLTCGNRIAGLPRSTRVEAG</sequence>
<dbReference type="NCBIfam" id="TIGR03292">
    <property type="entry name" value="PhnH_redo"/>
    <property type="match status" value="1"/>
</dbReference>
<name>A0ABV9KB47_9RHOB</name>
<dbReference type="SUPFAM" id="SSF159709">
    <property type="entry name" value="PhnH-like"/>
    <property type="match status" value="1"/>
</dbReference>
<dbReference type="InterPro" id="IPR038058">
    <property type="entry name" value="PhnH-like_sp"/>
</dbReference>
<dbReference type="EMBL" id="JBHSGI010000002">
    <property type="protein sequence ID" value="MFC4667196.1"/>
    <property type="molecule type" value="Genomic_DNA"/>
</dbReference>
<reference evidence="2" key="1">
    <citation type="journal article" date="2019" name="Int. J. Syst. Evol. Microbiol.">
        <title>The Global Catalogue of Microorganisms (GCM) 10K type strain sequencing project: providing services to taxonomists for standard genome sequencing and annotation.</title>
        <authorList>
            <consortium name="The Broad Institute Genomics Platform"/>
            <consortium name="The Broad Institute Genome Sequencing Center for Infectious Disease"/>
            <person name="Wu L."/>
            <person name="Ma J."/>
        </authorList>
    </citation>
    <scope>NUCLEOTIDE SEQUENCE [LARGE SCALE GENOMIC DNA]</scope>
    <source>
        <strain evidence="2">CGMCC 4.7283</strain>
    </source>
</reference>
<dbReference type="Gene3D" id="3.40.50.11310">
    <property type="entry name" value="Bacterial phosphonate metabolism protein PhnH"/>
    <property type="match status" value="1"/>
</dbReference>
<organism evidence="1 2">
    <name type="scientific">Seohaeicola nanhaiensis</name>
    <dbReference type="NCBI Taxonomy" id="1387282"/>
    <lineage>
        <taxon>Bacteria</taxon>
        <taxon>Pseudomonadati</taxon>
        <taxon>Pseudomonadota</taxon>
        <taxon>Alphaproteobacteria</taxon>
        <taxon>Rhodobacterales</taxon>
        <taxon>Roseobacteraceae</taxon>
        <taxon>Seohaeicola</taxon>
    </lineage>
</organism>
<dbReference type="Pfam" id="PF05845">
    <property type="entry name" value="PhnH"/>
    <property type="match status" value="1"/>
</dbReference>
<accession>A0ABV9KB47</accession>